<proteinExistence type="predicted"/>
<feature type="compositionally biased region" description="Basic and acidic residues" evidence="1">
    <location>
        <begin position="38"/>
        <end position="55"/>
    </location>
</feature>
<dbReference type="AlphaFoldDB" id="W9QQZ5"/>
<evidence type="ECO:0000313" key="2">
    <source>
        <dbReference type="EMBL" id="EXB38099.1"/>
    </source>
</evidence>
<sequence length="125" mass="13935">MLNFTAQGIKTPNWVTQQKFISNLTKKTLAYLAKHSHKNSDSSQRKHVSKLDWRKRSQPATWRARSGGKELAVGDSWDPLGQLARAEGRSRLAAQVRDPCGRVGRALKLRGGNTPVEARACWGRA</sequence>
<protein>
    <submittedName>
        <fullName evidence="2">Uncharacterized protein</fullName>
    </submittedName>
</protein>
<evidence type="ECO:0000256" key="1">
    <source>
        <dbReference type="SAM" id="MobiDB-lite"/>
    </source>
</evidence>
<dbReference type="Proteomes" id="UP000030645">
    <property type="component" value="Unassembled WGS sequence"/>
</dbReference>
<gene>
    <name evidence="2" type="ORF">L484_021021</name>
</gene>
<evidence type="ECO:0000313" key="3">
    <source>
        <dbReference type="Proteomes" id="UP000030645"/>
    </source>
</evidence>
<keyword evidence="3" id="KW-1185">Reference proteome</keyword>
<feature type="region of interest" description="Disordered" evidence="1">
    <location>
        <begin position="34"/>
        <end position="73"/>
    </location>
</feature>
<name>W9QQZ5_9ROSA</name>
<organism evidence="2 3">
    <name type="scientific">Morus notabilis</name>
    <dbReference type="NCBI Taxonomy" id="981085"/>
    <lineage>
        <taxon>Eukaryota</taxon>
        <taxon>Viridiplantae</taxon>
        <taxon>Streptophyta</taxon>
        <taxon>Embryophyta</taxon>
        <taxon>Tracheophyta</taxon>
        <taxon>Spermatophyta</taxon>
        <taxon>Magnoliopsida</taxon>
        <taxon>eudicotyledons</taxon>
        <taxon>Gunneridae</taxon>
        <taxon>Pentapetalae</taxon>
        <taxon>rosids</taxon>
        <taxon>fabids</taxon>
        <taxon>Rosales</taxon>
        <taxon>Moraceae</taxon>
        <taxon>Moreae</taxon>
        <taxon>Morus</taxon>
    </lineage>
</organism>
<accession>W9QQZ5</accession>
<dbReference type="EMBL" id="KE343679">
    <property type="protein sequence ID" value="EXB38099.1"/>
    <property type="molecule type" value="Genomic_DNA"/>
</dbReference>
<reference evidence="3" key="1">
    <citation type="submission" date="2013-01" db="EMBL/GenBank/DDBJ databases">
        <title>Draft Genome Sequence of a Mulberry Tree, Morus notabilis C.K. Schneid.</title>
        <authorList>
            <person name="He N."/>
            <person name="Zhao S."/>
        </authorList>
    </citation>
    <scope>NUCLEOTIDE SEQUENCE</scope>
</reference>